<feature type="compositionally biased region" description="Basic and acidic residues" evidence="1">
    <location>
        <begin position="162"/>
        <end position="174"/>
    </location>
</feature>
<evidence type="ECO:0000256" key="1">
    <source>
        <dbReference type="SAM" id="MobiDB-lite"/>
    </source>
</evidence>
<protein>
    <submittedName>
        <fullName evidence="2">Uncharacterized protein</fullName>
    </submittedName>
</protein>
<sequence length="465" mass="50627">MVEDKNLSQDTVQISGHAALQNVYYDKDVVEIKLADTVDSDNCGGNFVKDVCVDEGALPHWKISEEKPVDKIDPNSIRYGKKDDYKKSVHAVKPEAVVPVDFAPDCDNEERHSSGKEYDLEDHITTVYTSGDPGEKKISLQELLRLESAEESRHASTMNSKSSEKQKCPLHEEVGQTSKDGFPDVQAITNTSDCSGTMSEHHDAASTLDLRELHKIDRYNPFIDHRLEDKSEPECSVPGTTDASSTNSMCTVDNMVCGYKGLDEIETGPRTDVMSTSSSDSQQSGKSDDLSESIDSKVVTGAVGETAVATSSSSNTEPSDANMENHEKCMSAGVADQIDQEHGVCTEDSVSKGTALAQDHSVVEQMAPESSRSTALIGIGNGGDNPTELNFGPSIMSGPVSMSGHIAYSGNVSLRSDSSTTSTRSFAFPVLQREWISSPVRMAKAERRRTRRRHAWRKGLICCKF</sequence>
<reference evidence="2" key="1">
    <citation type="submission" date="2020-07" db="EMBL/GenBank/DDBJ databases">
        <title>Genome sequence and genetic diversity analysis of an under-domesticated orphan crop, white fonio (Digitaria exilis).</title>
        <authorList>
            <person name="Bennetzen J.L."/>
            <person name="Chen S."/>
            <person name="Ma X."/>
            <person name="Wang X."/>
            <person name="Yssel A.E.J."/>
            <person name="Chaluvadi S.R."/>
            <person name="Johnson M."/>
            <person name="Gangashetty P."/>
            <person name="Hamidou F."/>
            <person name="Sanogo M.D."/>
            <person name="Zwaenepoel A."/>
            <person name="Wallace J."/>
            <person name="Van De Peer Y."/>
            <person name="Van Deynze A."/>
        </authorList>
    </citation>
    <scope>NUCLEOTIDE SEQUENCE</scope>
    <source>
        <tissue evidence="2">Leaves</tissue>
    </source>
</reference>
<dbReference type="GO" id="GO:0009786">
    <property type="term" value="P:regulation of asymmetric cell division"/>
    <property type="evidence" value="ECO:0007669"/>
    <property type="project" value="InterPro"/>
</dbReference>
<evidence type="ECO:0000313" key="2">
    <source>
        <dbReference type="EMBL" id="KAF8653014.1"/>
    </source>
</evidence>
<organism evidence="2 3">
    <name type="scientific">Digitaria exilis</name>
    <dbReference type="NCBI Taxonomy" id="1010633"/>
    <lineage>
        <taxon>Eukaryota</taxon>
        <taxon>Viridiplantae</taxon>
        <taxon>Streptophyta</taxon>
        <taxon>Embryophyta</taxon>
        <taxon>Tracheophyta</taxon>
        <taxon>Spermatophyta</taxon>
        <taxon>Magnoliopsida</taxon>
        <taxon>Liliopsida</taxon>
        <taxon>Poales</taxon>
        <taxon>Poaceae</taxon>
        <taxon>PACMAD clade</taxon>
        <taxon>Panicoideae</taxon>
        <taxon>Panicodae</taxon>
        <taxon>Paniceae</taxon>
        <taxon>Anthephorinae</taxon>
        <taxon>Digitaria</taxon>
    </lineage>
</organism>
<feature type="region of interest" description="Disordered" evidence="1">
    <location>
        <begin position="268"/>
        <end position="293"/>
    </location>
</feature>
<dbReference type="EMBL" id="JACEFO010002629">
    <property type="protein sequence ID" value="KAF8653014.1"/>
    <property type="molecule type" value="Genomic_DNA"/>
</dbReference>
<comment type="caution">
    <text evidence="2">The sequence shown here is derived from an EMBL/GenBank/DDBJ whole genome shotgun (WGS) entry which is preliminary data.</text>
</comment>
<dbReference type="InterPro" id="IPR040378">
    <property type="entry name" value="BASL"/>
</dbReference>
<dbReference type="OrthoDB" id="1911032at2759"/>
<dbReference type="Proteomes" id="UP000636709">
    <property type="component" value="Unassembled WGS sequence"/>
</dbReference>
<dbReference type="AlphaFoldDB" id="A0A835DZS4"/>
<keyword evidence="3" id="KW-1185">Reference proteome</keyword>
<accession>A0A835DZS4</accession>
<feature type="region of interest" description="Disordered" evidence="1">
    <location>
        <begin position="148"/>
        <end position="184"/>
    </location>
</feature>
<gene>
    <name evidence="2" type="ORF">HU200_062449</name>
</gene>
<proteinExistence type="predicted"/>
<dbReference type="PANTHER" id="PTHR33914">
    <property type="entry name" value="18S PRE-RIBOSOMAL ASSEMBLY PROTEIN GAR2-LIKE PROTEIN"/>
    <property type="match status" value="1"/>
</dbReference>
<evidence type="ECO:0000313" key="3">
    <source>
        <dbReference type="Proteomes" id="UP000636709"/>
    </source>
</evidence>
<name>A0A835DZS4_9POAL</name>
<feature type="compositionally biased region" description="Low complexity" evidence="1">
    <location>
        <begin position="275"/>
        <end position="285"/>
    </location>
</feature>
<dbReference type="PANTHER" id="PTHR33914:SF2">
    <property type="entry name" value="OS02G0582100 PROTEIN"/>
    <property type="match status" value="1"/>
</dbReference>